<dbReference type="GO" id="GO:0045892">
    <property type="term" value="P:negative regulation of DNA-templated transcription"/>
    <property type="evidence" value="ECO:0007669"/>
    <property type="project" value="TreeGrafter"/>
</dbReference>
<evidence type="ECO:0000256" key="3">
    <source>
        <dbReference type="ARBA" id="ARBA00022833"/>
    </source>
</evidence>
<dbReference type="InterPro" id="IPR043135">
    <property type="entry name" value="Fur_C"/>
</dbReference>
<evidence type="ECO:0000256" key="1">
    <source>
        <dbReference type="ARBA" id="ARBA00007957"/>
    </source>
</evidence>
<evidence type="ECO:0000256" key="4">
    <source>
        <dbReference type="ARBA" id="ARBA00023015"/>
    </source>
</evidence>
<dbReference type="FunFam" id="1.10.10.10:FF:000137">
    <property type="entry name" value="Zinc uptake transcriptional repressor"/>
    <property type="match status" value="1"/>
</dbReference>
<proteinExistence type="inferred from homology"/>
<keyword evidence="4" id="KW-0805">Transcription regulation</keyword>
<keyword evidence="2" id="KW-0678">Repressor</keyword>
<feature type="binding site" evidence="9">
    <location>
        <position position="147"/>
    </location>
    <ligand>
        <name>Zn(2+)</name>
        <dbReference type="ChEBI" id="CHEBI:29105"/>
    </ligand>
</feature>
<comment type="cofactor">
    <cofactor evidence="10">
        <name>Mn(2+)</name>
        <dbReference type="ChEBI" id="CHEBI:29035"/>
    </cofactor>
    <cofactor evidence="10">
        <name>Fe(2+)</name>
        <dbReference type="ChEBI" id="CHEBI:29033"/>
    </cofactor>
    <text evidence="10">Binds 1 Mn(2+) or Fe(2+) ion per subunit.</text>
</comment>
<gene>
    <name evidence="11" type="primary">zur</name>
    <name evidence="11" type="ORF">IE983_13995</name>
</gene>
<dbReference type="Pfam" id="PF01475">
    <property type="entry name" value="FUR"/>
    <property type="match status" value="1"/>
</dbReference>
<dbReference type="NCBIfam" id="NF008646">
    <property type="entry name" value="PRK11639.1"/>
    <property type="match status" value="1"/>
</dbReference>
<evidence type="ECO:0000313" key="11">
    <source>
        <dbReference type="EMBL" id="MBD3707062.1"/>
    </source>
</evidence>
<sequence>MPDGQVHKELLAQAEKLCAQRNVRLTPQRLEVLRLMSLQQGAISAYDLLDLLRESEPQAKPPTVYRALDFLLEQGFVHKVESTNSYVLCHLFDQPTHTSAMFICDRCGVVKEECAEGVEDIMHTLAARMGFALRHNVIEAHGLCSACVEVESCRHQDDCQHDHSILGEEKAALKPRKKAAQGRPWG</sequence>
<dbReference type="Proteomes" id="UP000655273">
    <property type="component" value="Unassembled WGS sequence"/>
</dbReference>
<comment type="caution">
    <text evidence="11">The sequence shown here is derived from an EMBL/GenBank/DDBJ whole genome shotgun (WGS) entry which is preliminary data.</text>
</comment>
<dbReference type="Gene3D" id="3.30.1490.190">
    <property type="match status" value="1"/>
</dbReference>
<keyword evidence="10" id="KW-0408">Iron</keyword>
<organism evidence="11 12">
    <name type="scientific">Enterobacter hormaechei</name>
    <dbReference type="NCBI Taxonomy" id="158836"/>
    <lineage>
        <taxon>Bacteria</taxon>
        <taxon>Pseudomonadati</taxon>
        <taxon>Pseudomonadota</taxon>
        <taxon>Gammaproteobacteria</taxon>
        <taxon>Enterobacterales</taxon>
        <taxon>Enterobacteriaceae</taxon>
        <taxon>Enterobacter</taxon>
        <taxon>Enterobacter cloacae complex</taxon>
    </lineage>
</organism>
<feature type="binding site" evidence="9">
    <location>
        <position position="104"/>
    </location>
    <ligand>
        <name>Zn(2+)</name>
        <dbReference type="ChEBI" id="CHEBI:29105"/>
    </ligand>
</feature>
<evidence type="ECO:0000313" key="12">
    <source>
        <dbReference type="Proteomes" id="UP000655273"/>
    </source>
</evidence>
<evidence type="ECO:0000256" key="10">
    <source>
        <dbReference type="PIRSR" id="PIRSR602481-2"/>
    </source>
</evidence>
<dbReference type="GO" id="GO:0003700">
    <property type="term" value="F:DNA-binding transcription factor activity"/>
    <property type="evidence" value="ECO:0007669"/>
    <property type="project" value="InterPro"/>
</dbReference>
<dbReference type="PANTHER" id="PTHR33202:SF6">
    <property type="entry name" value="ZINC UPTAKE REGULATION PROTEIN"/>
    <property type="match status" value="1"/>
</dbReference>
<keyword evidence="6" id="KW-0804">Transcription</keyword>
<dbReference type="InterPro" id="IPR002481">
    <property type="entry name" value="FUR"/>
</dbReference>
<feature type="binding site" evidence="9">
    <location>
        <position position="144"/>
    </location>
    <ligand>
        <name>Zn(2+)</name>
        <dbReference type="ChEBI" id="CHEBI:29105"/>
    </ligand>
</feature>
<evidence type="ECO:0000256" key="2">
    <source>
        <dbReference type="ARBA" id="ARBA00022491"/>
    </source>
</evidence>
<protein>
    <recommendedName>
        <fullName evidence="8">Zinc uptake regulation protein</fullName>
    </recommendedName>
</protein>
<dbReference type="GO" id="GO:0005829">
    <property type="term" value="C:cytosol"/>
    <property type="evidence" value="ECO:0007669"/>
    <property type="project" value="TreeGrafter"/>
</dbReference>
<reference evidence="11" key="1">
    <citation type="submission" date="2020-07" db="EMBL/GenBank/DDBJ databases">
        <title>Clinical and genomic characterization of carbapenemase-producing Enterobacterales causing secondary infections during the COVID-19 crisis at a New York City hospital.</title>
        <authorList>
            <person name="Gomez-Simmonds A."/>
            <person name="Annavajhala M.K."/>
            <person name="Uhlemann A.-C."/>
        </authorList>
    </citation>
    <scope>NUCLEOTIDE SEQUENCE</scope>
    <source>
        <strain evidence="11">NK1396</strain>
    </source>
</reference>
<keyword evidence="3 9" id="KW-0862">Zinc</keyword>
<keyword evidence="9" id="KW-0479">Metal-binding</keyword>
<dbReference type="FunFam" id="3.30.1490.190:FF:000002">
    <property type="entry name" value="Zinc uptake transcriptional repressor"/>
    <property type="match status" value="1"/>
</dbReference>
<dbReference type="GO" id="GO:1900376">
    <property type="term" value="P:regulation of secondary metabolite biosynthetic process"/>
    <property type="evidence" value="ECO:0007669"/>
    <property type="project" value="TreeGrafter"/>
</dbReference>
<dbReference type="GO" id="GO:0008270">
    <property type="term" value="F:zinc ion binding"/>
    <property type="evidence" value="ECO:0007669"/>
    <property type="project" value="TreeGrafter"/>
</dbReference>
<dbReference type="CDD" id="cd07153">
    <property type="entry name" value="Fur_like"/>
    <property type="match status" value="1"/>
</dbReference>
<feature type="binding site" evidence="9">
    <location>
        <position position="107"/>
    </location>
    <ligand>
        <name>Zn(2+)</name>
        <dbReference type="ChEBI" id="CHEBI:29105"/>
    </ligand>
</feature>
<dbReference type="PANTHER" id="PTHR33202">
    <property type="entry name" value="ZINC UPTAKE REGULATION PROTEIN"/>
    <property type="match status" value="1"/>
</dbReference>
<dbReference type="InterPro" id="IPR036390">
    <property type="entry name" value="WH_DNA-bd_sf"/>
</dbReference>
<keyword evidence="5" id="KW-0238">DNA-binding</keyword>
<comment type="function">
    <text evidence="7">Acts as a negative controlling element, employing Zn(2+) as a cofactor to bind the operator of the repressed genes (znuACB).</text>
</comment>
<comment type="similarity">
    <text evidence="1">Belongs to the Fur family.</text>
</comment>
<evidence type="ECO:0000256" key="5">
    <source>
        <dbReference type="ARBA" id="ARBA00023125"/>
    </source>
</evidence>
<feature type="binding site" evidence="10">
    <location>
        <position position="119"/>
    </location>
    <ligand>
        <name>Fe cation</name>
        <dbReference type="ChEBI" id="CHEBI:24875"/>
    </ligand>
</feature>
<dbReference type="InterPro" id="IPR036388">
    <property type="entry name" value="WH-like_DNA-bd_sf"/>
</dbReference>
<evidence type="ECO:0000256" key="7">
    <source>
        <dbReference type="ARBA" id="ARBA00056831"/>
    </source>
</evidence>
<evidence type="ECO:0000256" key="8">
    <source>
        <dbReference type="ARBA" id="ARBA00073464"/>
    </source>
</evidence>
<evidence type="ECO:0000256" key="6">
    <source>
        <dbReference type="ARBA" id="ARBA00023163"/>
    </source>
</evidence>
<comment type="cofactor">
    <cofactor evidence="9">
        <name>Zn(2+)</name>
        <dbReference type="ChEBI" id="CHEBI:29105"/>
    </cofactor>
    <text evidence="9">Binds 1 zinc ion per subunit.</text>
</comment>
<dbReference type="EMBL" id="JACXTA010000001">
    <property type="protein sequence ID" value="MBD3707062.1"/>
    <property type="molecule type" value="Genomic_DNA"/>
</dbReference>
<dbReference type="SUPFAM" id="SSF46785">
    <property type="entry name" value="Winged helix' DNA-binding domain"/>
    <property type="match status" value="1"/>
</dbReference>
<name>A0A927DKS0_9ENTR</name>
<dbReference type="AlphaFoldDB" id="A0A927DKS0"/>
<evidence type="ECO:0000256" key="9">
    <source>
        <dbReference type="PIRSR" id="PIRSR602481-1"/>
    </source>
</evidence>
<dbReference type="Gene3D" id="1.10.10.10">
    <property type="entry name" value="Winged helix-like DNA-binding domain superfamily/Winged helix DNA-binding domain"/>
    <property type="match status" value="1"/>
</dbReference>
<accession>A0A927DKS0</accession>
<dbReference type="GO" id="GO:0000976">
    <property type="term" value="F:transcription cis-regulatory region binding"/>
    <property type="evidence" value="ECO:0007669"/>
    <property type="project" value="TreeGrafter"/>
</dbReference>